<evidence type="ECO:0000313" key="2">
    <source>
        <dbReference type="Proteomes" id="UP001054821"/>
    </source>
</evidence>
<evidence type="ECO:0000313" key="1">
    <source>
        <dbReference type="EMBL" id="KAI5322969.1"/>
    </source>
</evidence>
<name>A0AAD4VER6_PRUDU</name>
<dbReference type="Proteomes" id="UP001054821">
    <property type="component" value="Chromosome 6"/>
</dbReference>
<organism evidence="1 2">
    <name type="scientific">Prunus dulcis</name>
    <name type="common">Almond</name>
    <name type="synonym">Amygdalus dulcis</name>
    <dbReference type="NCBI Taxonomy" id="3755"/>
    <lineage>
        <taxon>Eukaryota</taxon>
        <taxon>Viridiplantae</taxon>
        <taxon>Streptophyta</taxon>
        <taxon>Embryophyta</taxon>
        <taxon>Tracheophyta</taxon>
        <taxon>Spermatophyta</taxon>
        <taxon>Magnoliopsida</taxon>
        <taxon>eudicotyledons</taxon>
        <taxon>Gunneridae</taxon>
        <taxon>Pentapetalae</taxon>
        <taxon>rosids</taxon>
        <taxon>fabids</taxon>
        <taxon>Rosales</taxon>
        <taxon>Rosaceae</taxon>
        <taxon>Amygdaloideae</taxon>
        <taxon>Amygdaleae</taxon>
        <taxon>Prunus</taxon>
    </lineage>
</organism>
<reference evidence="1 2" key="1">
    <citation type="journal article" date="2022" name="G3 (Bethesda)">
        <title>Whole-genome sequence and methylome profiling of the almond [Prunus dulcis (Mill.) D.A. Webb] cultivar 'Nonpareil'.</title>
        <authorList>
            <person name="D'Amico-Willman K.M."/>
            <person name="Ouma W.Z."/>
            <person name="Meulia T."/>
            <person name="Sideli G.M."/>
            <person name="Gradziel T.M."/>
            <person name="Fresnedo-Ramirez J."/>
        </authorList>
    </citation>
    <scope>NUCLEOTIDE SEQUENCE [LARGE SCALE GENOMIC DNA]</scope>
    <source>
        <strain evidence="1">Clone GOH B32 T37-40</strain>
    </source>
</reference>
<gene>
    <name evidence="1" type="ORF">L3X38_032041</name>
</gene>
<dbReference type="AlphaFoldDB" id="A0AAD4VER6"/>
<protein>
    <submittedName>
        <fullName evidence="1">Uncharacterized protein</fullName>
    </submittedName>
</protein>
<keyword evidence="2" id="KW-1185">Reference proteome</keyword>
<proteinExistence type="predicted"/>
<comment type="caution">
    <text evidence="1">The sequence shown here is derived from an EMBL/GenBank/DDBJ whole genome shotgun (WGS) entry which is preliminary data.</text>
</comment>
<accession>A0AAD4VER6</accession>
<dbReference type="EMBL" id="JAJFAZ020000006">
    <property type="protein sequence ID" value="KAI5322969.1"/>
    <property type="molecule type" value="Genomic_DNA"/>
</dbReference>
<sequence length="155" mass="17353">MSSAKPLIILAIPRAPKSQPNPSMEPSSFFVSPEAANFYHEVVSKRKFVAERSYMLDALPTKAWCGASQLFTHYHLHTLNAISSKFNAFVIKEFYSNLPADPQVTNFCVFVRNVQLIVRPYLINRALGFRLCPGFDYAQFSVASSPCTVAYSGLH</sequence>